<feature type="compositionally biased region" description="Acidic residues" evidence="1">
    <location>
        <begin position="426"/>
        <end position="440"/>
    </location>
</feature>
<feature type="domain" description="Dynamin N-terminal" evidence="2">
    <location>
        <begin position="126"/>
        <end position="382"/>
    </location>
</feature>
<feature type="compositionally biased region" description="Polar residues" evidence="1">
    <location>
        <begin position="1"/>
        <end position="27"/>
    </location>
</feature>
<evidence type="ECO:0000313" key="4">
    <source>
        <dbReference type="EMBL" id="KAF1809509.1"/>
    </source>
</evidence>
<dbReference type="PANTHER" id="PTHR36681:SF3">
    <property type="entry name" value="NUCLEAR GTPASE, GERMINAL CENTER-ASSOCIATED, TANDEM DUPLICATE 3"/>
    <property type="match status" value="1"/>
</dbReference>
<feature type="domain" description="DUF7605" evidence="3">
    <location>
        <begin position="624"/>
        <end position="803"/>
    </location>
</feature>
<dbReference type="EMBL" id="ML975172">
    <property type="protein sequence ID" value="KAF1809509.1"/>
    <property type="molecule type" value="Genomic_DNA"/>
</dbReference>
<dbReference type="PANTHER" id="PTHR36681">
    <property type="entry name" value="NUCLEAR GTPASE, GERMINAL CENTER-ASSOCIATED, TANDEM DUPLICATE 3"/>
    <property type="match status" value="1"/>
</dbReference>
<dbReference type="InterPro" id="IPR056024">
    <property type="entry name" value="DUF7605"/>
</dbReference>
<feature type="region of interest" description="Disordered" evidence="1">
    <location>
        <begin position="420"/>
        <end position="442"/>
    </location>
</feature>
<dbReference type="AlphaFoldDB" id="A0A6G1FV35"/>
<evidence type="ECO:0000313" key="6">
    <source>
        <dbReference type="RefSeq" id="XP_033531140.1"/>
    </source>
</evidence>
<evidence type="ECO:0008006" key="7">
    <source>
        <dbReference type="Google" id="ProtNLM"/>
    </source>
</evidence>
<dbReference type="InterPro" id="IPR027417">
    <property type="entry name" value="P-loop_NTPase"/>
</dbReference>
<proteinExistence type="predicted"/>
<dbReference type="Pfam" id="PF24564">
    <property type="entry name" value="DUF7605"/>
    <property type="match status" value="1"/>
</dbReference>
<protein>
    <recommendedName>
        <fullName evidence="7">Tat pathway signal sequence</fullName>
    </recommendedName>
</protein>
<dbReference type="SUPFAM" id="SSF52540">
    <property type="entry name" value="P-loop containing nucleoside triphosphate hydrolases"/>
    <property type="match status" value="1"/>
</dbReference>
<name>A0A6G1FV35_9PEZI</name>
<reference evidence="6" key="3">
    <citation type="submission" date="2025-04" db="UniProtKB">
        <authorList>
            <consortium name="RefSeq"/>
        </authorList>
    </citation>
    <scope>IDENTIFICATION</scope>
    <source>
        <strain evidence="6">CBS 781.70</strain>
    </source>
</reference>
<organism evidence="4">
    <name type="scientific">Eremomyces bilateralis CBS 781.70</name>
    <dbReference type="NCBI Taxonomy" id="1392243"/>
    <lineage>
        <taxon>Eukaryota</taxon>
        <taxon>Fungi</taxon>
        <taxon>Dikarya</taxon>
        <taxon>Ascomycota</taxon>
        <taxon>Pezizomycotina</taxon>
        <taxon>Dothideomycetes</taxon>
        <taxon>Dothideomycetes incertae sedis</taxon>
        <taxon>Eremomycetales</taxon>
        <taxon>Eremomycetaceae</taxon>
        <taxon>Eremomyces</taxon>
    </lineage>
</organism>
<dbReference type="Pfam" id="PF00350">
    <property type="entry name" value="Dynamin_N"/>
    <property type="match status" value="1"/>
</dbReference>
<evidence type="ECO:0000313" key="5">
    <source>
        <dbReference type="Proteomes" id="UP000504638"/>
    </source>
</evidence>
<reference evidence="4 6" key="1">
    <citation type="submission" date="2020-01" db="EMBL/GenBank/DDBJ databases">
        <authorList>
            <consortium name="DOE Joint Genome Institute"/>
            <person name="Haridas S."/>
            <person name="Albert R."/>
            <person name="Binder M."/>
            <person name="Bloem J."/>
            <person name="Labutti K."/>
            <person name="Salamov A."/>
            <person name="Andreopoulos B."/>
            <person name="Baker S.E."/>
            <person name="Barry K."/>
            <person name="Bills G."/>
            <person name="Bluhm B.H."/>
            <person name="Cannon C."/>
            <person name="Castanera R."/>
            <person name="Culley D.E."/>
            <person name="Daum C."/>
            <person name="Ezra D."/>
            <person name="Gonzalez J.B."/>
            <person name="Henrissat B."/>
            <person name="Kuo A."/>
            <person name="Liang C."/>
            <person name="Lipzen A."/>
            <person name="Lutzoni F."/>
            <person name="Magnuson J."/>
            <person name="Mondo S."/>
            <person name="Nolan M."/>
            <person name="Ohm R."/>
            <person name="Pangilinan J."/>
            <person name="Park H.-J."/>
            <person name="Ramirez L."/>
            <person name="Alfaro M."/>
            <person name="Sun H."/>
            <person name="Tritt A."/>
            <person name="Yoshinaga Y."/>
            <person name="Zwiers L.-H."/>
            <person name="Turgeon B.G."/>
            <person name="Goodwin S.B."/>
            <person name="Spatafora J.W."/>
            <person name="Crous P.W."/>
            <person name="Grigoriev I.V."/>
        </authorList>
    </citation>
    <scope>NUCLEOTIDE SEQUENCE</scope>
    <source>
        <strain evidence="4 6">CBS 781.70</strain>
    </source>
</reference>
<evidence type="ECO:0000259" key="2">
    <source>
        <dbReference type="Pfam" id="PF00350"/>
    </source>
</evidence>
<feature type="compositionally biased region" description="Basic residues" evidence="1">
    <location>
        <begin position="38"/>
        <end position="49"/>
    </location>
</feature>
<dbReference type="GeneID" id="54418283"/>
<sequence>MQNLGIRSSGSQRNFPTPTPSTPRNSLSPESTTPDSTRRRRSGSRRRSSSRINEDPYRVEDEQPPEEPFHRQDFQRGYKDAKGLVAGLVSVLRQLPLHTESGSKFASLYERAQNLSAFECPSTRTVGLIGDSGAGKSSLLNTLLDIKGLAKTSNSGAACTCVVTEFHHHNRDDFIIVVDYFNEAEITDQFRDLLDGYRRYHLRDQSDPEDGGEGFREHAALARDTFRAAFGTRLRRNEGFLLDEPMATPLNRLLDWAKELDTPLRDGDVNAQRRHMATTAEACSTRLMELTSSSERDGGAWPFICKISIYLKAYILSKGLILADLPGLRDINSARTKVTERYMLNCDEIFAVCKIGRATTDVGVRDVLQLARRVNLRNIGIICTQADDIRADEARRDWRGEDGTTLNGLMEELQTDRDRISHTNSELEDIEGDNPEEMDGEDSKEYWQLKNDKKSFEASEERHKFQLKSHLMTTRSRNVMRKLTEEYNGKFPNIELTTFCVSNTDYWNFRKKPREKAQPYMDLSGIPGIRKHCISIVAQSQLRAAKGYIEHEIPALLGSIELWVQSGAGGIDAGRKEAIRNLIDDVDKQLLVLTMPGSGLSKNVMIRKRTFKELIPRNMRVQSYPWTLAAKAASLDWNEWHHSTYAAFCRNYGDHSTEKVGSRCWNDEAMQAMVTTMAEHWDRLCQGLEDQNVQDCSLIGETLDTILQSLSTTTAIPVNTIRTLGGTLQHRRGLLLDEVERTQESFEDDLRQIERDTFTGIRSSIIGELMEGSYRSCNLEGGRGSHGRRKDIISRRFGDGELFIELRKRCSEKFYWWVDDLERRIQEVVASNLDAVQADLDMLRNENAAVEGERYPELQRQVSSEVERIGREMERINGELRDFLVV</sequence>
<dbReference type="InterPro" id="IPR045063">
    <property type="entry name" value="Dynamin_N"/>
</dbReference>
<evidence type="ECO:0000256" key="1">
    <source>
        <dbReference type="SAM" id="MobiDB-lite"/>
    </source>
</evidence>
<dbReference type="Proteomes" id="UP000504638">
    <property type="component" value="Unplaced"/>
</dbReference>
<dbReference type="Gene3D" id="3.40.50.300">
    <property type="entry name" value="P-loop containing nucleotide triphosphate hydrolases"/>
    <property type="match status" value="1"/>
</dbReference>
<evidence type="ECO:0000259" key="3">
    <source>
        <dbReference type="Pfam" id="PF24564"/>
    </source>
</evidence>
<feature type="region of interest" description="Disordered" evidence="1">
    <location>
        <begin position="1"/>
        <end position="72"/>
    </location>
</feature>
<accession>A0A6G1FV35</accession>
<dbReference type="RefSeq" id="XP_033531140.1">
    <property type="nucleotide sequence ID" value="XM_033677713.1"/>
</dbReference>
<keyword evidence="5" id="KW-1185">Reference proteome</keyword>
<feature type="compositionally biased region" description="Basic and acidic residues" evidence="1">
    <location>
        <begin position="52"/>
        <end position="72"/>
    </location>
</feature>
<reference evidence="6" key="2">
    <citation type="submission" date="2020-04" db="EMBL/GenBank/DDBJ databases">
        <authorList>
            <consortium name="NCBI Genome Project"/>
        </authorList>
    </citation>
    <scope>NUCLEOTIDE SEQUENCE</scope>
    <source>
        <strain evidence="6">CBS 781.70</strain>
    </source>
</reference>
<dbReference type="OrthoDB" id="3598281at2759"/>
<gene>
    <name evidence="4 6" type="ORF">P152DRAFT_441705</name>
</gene>